<gene>
    <name evidence="1" type="ORF">Taro_023648</name>
</gene>
<dbReference type="EMBL" id="NMUH01001297">
    <property type="protein sequence ID" value="MQL91040.1"/>
    <property type="molecule type" value="Genomic_DNA"/>
</dbReference>
<comment type="caution">
    <text evidence="1">The sequence shown here is derived from an EMBL/GenBank/DDBJ whole genome shotgun (WGS) entry which is preliminary data.</text>
</comment>
<sequence length="205" mass="22328">MRARLTCSSSSDSELEESELVGSSLSQAVAIAFFLSSCLHVCTTRTGTFSTSTTGSRSSCLHVCTTRIDALSTTGSSGSVSFATHKARLEAQLKRPPQFQELFDQTHKKERTYGYIIEKAREVAESYSRGLDERYGDDSQCPELDPDIWVVASEAPKKGHVYGFGHSLGTARVISSCSSSISHATSLFTTPIAWARSLNWTPDLD</sequence>
<dbReference type="Pfam" id="PF03004">
    <property type="entry name" value="Transposase_24"/>
    <property type="match status" value="1"/>
</dbReference>
<name>A0A843VBE5_COLES</name>
<organism evidence="1 2">
    <name type="scientific">Colocasia esculenta</name>
    <name type="common">Wild taro</name>
    <name type="synonym">Arum esculentum</name>
    <dbReference type="NCBI Taxonomy" id="4460"/>
    <lineage>
        <taxon>Eukaryota</taxon>
        <taxon>Viridiplantae</taxon>
        <taxon>Streptophyta</taxon>
        <taxon>Embryophyta</taxon>
        <taxon>Tracheophyta</taxon>
        <taxon>Spermatophyta</taxon>
        <taxon>Magnoliopsida</taxon>
        <taxon>Liliopsida</taxon>
        <taxon>Araceae</taxon>
        <taxon>Aroideae</taxon>
        <taxon>Colocasieae</taxon>
        <taxon>Colocasia</taxon>
    </lineage>
</organism>
<dbReference type="Proteomes" id="UP000652761">
    <property type="component" value="Unassembled WGS sequence"/>
</dbReference>
<evidence type="ECO:0000313" key="2">
    <source>
        <dbReference type="Proteomes" id="UP000652761"/>
    </source>
</evidence>
<accession>A0A843VBE5</accession>
<dbReference type="OrthoDB" id="651362at2759"/>
<dbReference type="AlphaFoldDB" id="A0A843VBE5"/>
<protein>
    <submittedName>
        <fullName evidence="1">Uncharacterized protein</fullName>
    </submittedName>
</protein>
<dbReference type="InterPro" id="IPR004252">
    <property type="entry name" value="Probable_transposase_24"/>
</dbReference>
<proteinExistence type="predicted"/>
<keyword evidence="2" id="KW-1185">Reference proteome</keyword>
<evidence type="ECO:0000313" key="1">
    <source>
        <dbReference type="EMBL" id="MQL91040.1"/>
    </source>
</evidence>
<reference evidence="1" key="1">
    <citation type="submission" date="2017-07" db="EMBL/GenBank/DDBJ databases">
        <title>Taro Niue Genome Assembly and Annotation.</title>
        <authorList>
            <person name="Atibalentja N."/>
            <person name="Keating K."/>
            <person name="Fields C.J."/>
        </authorList>
    </citation>
    <scope>NUCLEOTIDE SEQUENCE</scope>
    <source>
        <strain evidence="1">Niue_2</strain>
        <tissue evidence="1">Leaf</tissue>
    </source>
</reference>